<evidence type="ECO:0008006" key="3">
    <source>
        <dbReference type="Google" id="ProtNLM"/>
    </source>
</evidence>
<sequence>MLKEFIHIFTLSCKQATYLIEKRIHVPLSVTERMRLAIHLSLCRLCRAYNTKAVFLDRLMKRGRKKEVCNCRFGKEEVEQFKMDIKEKING</sequence>
<dbReference type="Proteomes" id="UP000256321">
    <property type="component" value="Unassembled WGS sequence"/>
</dbReference>
<dbReference type="EMBL" id="QREV01000028">
    <property type="protein sequence ID" value="RDU48834.1"/>
    <property type="molecule type" value="Genomic_DNA"/>
</dbReference>
<organism evidence="1 2">
    <name type="scientific">Parabacteroides acidifaciens</name>
    <dbReference type="NCBI Taxonomy" id="2290935"/>
    <lineage>
        <taxon>Bacteria</taxon>
        <taxon>Pseudomonadati</taxon>
        <taxon>Bacteroidota</taxon>
        <taxon>Bacteroidia</taxon>
        <taxon>Bacteroidales</taxon>
        <taxon>Tannerellaceae</taxon>
        <taxon>Parabacteroides</taxon>
    </lineage>
</organism>
<protein>
    <recommendedName>
        <fullName evidence="3">Zf-HC2 domain-containing protein</fullName>
    </recommendedName>
</protein>
<comment type="caution">
    <text evidence="1">The sequence shown here is derived from an EMBL/GenBank/DDBJ whole genome shotgun (WGS) entry which is preliminary data.</text>
</comment>
<accession>A0A3D8HCX9</accession>
<name>A0A3D8HCX9_9BACT</name>
<reference evidence="1 2" key="1">
    <citation type="submission" date="2018-07" db="EMBL/GenBank/DDBJ databases">
        <title>Parabacteroides acidifaciens nov. sp., isolated from human feces.</title>
        <authorList>
            <person name="Wang Y.J."/>
        </authorList>
    </citation>
    <scope>NUCLEOTIDE SEQUENCE [LARGE SCALE GENOMIC DNA]</scope>
    <source>
        <strain evidence="1 2">426-9</strain>
    </source>
</reference>
<evidence type="ECO:0000313" key="1">
    <source>
        <dbReference type="EMBL" id="RDU48834.1"/>
    </source>
</evidence>
<evidence type="ECO:0000313" key="2">
    <source>
        <dbReference type="Proteomes" id="UP000256321"/>
    </source>
</evidence>
<dbReference type="AlphaFoldDB" id="A0A3D8HCX9"/>
<proteinExistence type="predicted"/>
<gene>
    <name evidence="1" type="ORF">DWU89_12235</name>
</gene>